<protein>
    <submittedName>
        <fullName evidence="2">SMI1/KNR4 family protein</fullName>
    </submittedName>
</protein>
<dbReference type="InterPro" id="IPR037883">
    <property type="entry name" value="Knr4/Smi1-like_sf"/>
</dbReference>
<feature type="domain" description="Knr4/Smi1-like" evidence="1">
    <location>
        <begin position="45"/>
        <end position="164"/>
    </location>
</feature>
<dbReference type="SUPFAM" id="SSF160631">
    <property type="entry name" value="SMI1/KNR4-like"/>
    <property type="match status" value="1"/>
</dbReference>
<organism evidence="2 3">
    <name type="scientific">Salinicola endophyticus</name>
    <dbReference type="NCBI Taxonomy" id="1949083"/>
    <lineage>
        <taxon>Bacteria</taxon>
        <taxon>Pseudomonadati</taxon>
        <taxon>Pseudomonadota</taxon>
        <taxon>Gammaproteobacteria</taxon>
        <taxon>Oceanospirillales</taxon>
        <taxon>Halomonadaceae</taxon>
        <taxon>Salinicola</taxon>
    </lineage>
</organism>
<dbReference type="Proteomes" id="UP001321526">
    <property type="component" value="Chromosome"/>
</dbReference>
<dbReference type="InterPro" id="IPR018958">
    <property type="entry name" value="Knr4/Smi1-like_dom"/>
</dbReference>
<evidence type="ECO:0000259" key="1">
    <source>
        <dbReference type="SMART" id="SM00860"/>
    </source>
</evidence>
<dbReference type="RefSeq" id="WP_157958970.1">
    <property type="nucleotide sequence ID" value="NZ_CP035631.1"/>
</dbReference>
<name>A0ABY8FJF8_9GAMM</name>
<accession>A0ABY8FJF8</accession>
<sequence>MKISSWISKYWRERQEPYRSQKMTMRDFDAALKIVENNEGDFIGGIDESVILAVQKKLGIKFPPTYCAFLKNLGYGDIYGHEFYGIISTDFENSGIPDGAWITLKERKQGLPENLFIIYANGDGTYCAIDTHLENSDQEGEVFEYGIDGTIELIAEDFGEFFLRTISEP</sequence>
<dbReference type="Pfam" id="PF14568">
    <property type="entry name" value="SUKH_6"/>
    <property type="match status" value="1"/>
</dbReference>
<dbReference type="SMART" id="SM00860">
    <property type="entry name" value="SMI1_KNR4"/>
    <property type="match status" value="1"/>
</dbReference>
<dbReference type="EMBL" id="CP035631">
    <property type="protein sequence ID" value="WFF42947.1"/>
    <property type="molecule type" value="Genomic_DNA"/>
</dbReference>
<evidence type="ECO:0000313" key="2">
    <source>
        <dbReference type="EMBL" id="WFF42947.1"/>
    </source>
</evidence>
<evidence type="ECO:0000313" key="3">
    <source>
        <dbReference type="Proteomes" id="UP001321526"/>
    </source>
</evidence>
<gene>
    <name evidence="2" type="ORF">EVC62_16405</name>
</gene>
<dbReference type="Gene3D" id="3.40.1580.10">
    <property type="entry name" value="SMI1/KNR4-like"/>
    <property type="match status" value="1"/>
</dbReference>
<proteinExistence type="predicted"/>
<keyword evidence="3" id="KW-1185">Reference proteome</keyword>
<reference evidence="2 3" key="1">
    <citation type="submission" date="2019-01" db="EMBL/GenBank/DDBJ databases">
        <title>Genome sequence of Salinicola endophyticus REST5.</title>
        <authorList>
            <person name="Nascimento F.X."/>
        </authorList>
    </citation>
    <scope>NUCLEOTIDE SEQUENCE [LARGE SCALE GENOMIC DNA]</scope>
    <source>
        <strain evidence="2 3">REST5</strain>
    </source>
</reference>